<proteinExistence type="inferred from homology"/>
<evidence type="ECO:0000313" key="5">
    <source>
        <dbReference type="EMBL" id="PYZ94368.1"/>
    </source>
</evidence>
<evidence type="ECO:0000259" key="4">
    <source>
        <dbReference type="Pfam" id="PF01515"/>
    </source>
</evidence>
<protein>
    <submittedName>
        <fullName evidence="5">Phosphate butyryltransferase</fullName>
        <ecNumber evidence="5">2.3.1.19</ecNumber>
    </submittedName>
</protein>
<evidence type="ECO:0000256" key="1">
    <source>
        <dbReference type="ARBA" id="ARBA00005656"/>
    </source>
</evidence>
<dbReference type="SUPFAM" id="SSF53659">
    <property type="entry name" value="Isocitrate/Isopropylmalate dehydrogenase-like"/>
    <property type="match status" value="1"/>
</dbReference>
<keyword evidence="6" id="KW-1185">Reference proteome</keyword>
<dbReference type="Proteomes" id="UP000248214">
    <property type="component" value="Unassembled WGS sequence"/>
</dbReference>
<evidence type="ECO:0000256" key="2">
    <source>
        <dbReference type="ARBA" id="ARBA00022679"/>
    </source>
</evidence>
<accession>A0A323THQ3</accession>
<dbReference type="OrthoDB" id="9774179at2"/>
<organism evidence="5 6">
    <name type="scientific">Salipaludibacillus keqinensis</name>
    <dbReference type="NCBI Taxonomy" id="2045207"/>
    <lineage>
        <taxon>Bacteria</taxon>
        <taxon>Bacillati</taxon>
        <taxon>Bacillota</taxon>
        <taxon>Bacilli</taxon>
        <taxon>Bacillales</taxon>
        <taxon>Bacillaceae</taxon>
    </lineage>
</organism>
<dbReference type="PANTHER" id="PTHR43356">
    <property type="entry name" value="PHOSPHATE ACETYLTRANSFERASE"/>
    <property type="match status" value="1"/>
</dbReference>
<dbReference type="InterPro" id="IPR050500">
    <property type="entry name" value="Phos_Acetyltrans/Butyryltrans"/>
</dbReference>
<feature type="domain" description="Phosphate acetyl/butaryl transferase" evidence="4">
    <location>
        <begin position="78"/>
        <end position="296"/>
    </location>
</feature>
<dbReference type="AlphaFoldDB" id="A0A323THQ3"/>
<dbReference type="Pfam" id="PF01515">
    <property type="entry name" value="PTA_PTB"/>
    <property type="match status" value="1"/>
</dbReference>
<evidence type="ECO:0000256" key="3">
    <source>
        <dbReference type="ARBA" id="ARBA00023315"/>
    </source>
</evidence>
<evidence type="ECO:0000313" key="6">
    <source>
        <dbReference type="Proteomes" id="UP000248214"/>
    </source>
</evidence>
<dbReference type="NCBIfam" id="NF006045">
    <property type="entry name" value="PRK08190.1"/>
    <property type="match status" value="1"/>
</dbReference>
<dbReference type="RefSeq" id="WP_110608001.1">
    <property type="nucleotide sequence ID" value="NZ_PDOD01000001.1"/>
</dbReference>
<dbReference type="InterPro" id="IPR002505">
    <property type="entry name" value="PTA_PTB"/>
</dbReference>
<sequence>MNLDTLLEKIQQQREQQTIAIAHATDPSVFKSAEKALQQNLASFIFIGPEAAMIEAKQKASFSFDLDNRVDWFYTLNEVDSARLAVKLVKDGKAEVLMKGMIETSSLLKAVLNKEYGLRTGNILSHLAGFSFPGRSSLLFVTDAAMNISPELKEKVQIIENAAKAVQKMGITLPKVAVLAAVETVNPAMQATLDAAVLTQMNRRNQLSHCEVDGPLGFDNAISIEAADQKGIKSNVAGHADILMVPAIETGNVLYKSLTYFGQATVGGMIVGAKAPIVLTSRSDSVESKLFSMAMALSSTK</sequence>
<dbReference type="EC" id="2.3.1.19" evidence="5"/>
<keyword evidence="3 5" id="KW-0012">Acyltransferase</keyword>
<dbReference type="GO" id="GO:0050182">
    <property type="term" value="F:phosphate butyryltransferase activity"/>
    <property type="evidence" value="ECO:0007669"/>
    <property type="project" value="UniProtKB-EC"/>
</dbReference>
<name>A0A323THQ3_9BACI</name>
<comment type="similarity">
    <text evidence="1">Belongs to the phosphate acetyltransferase and butyryltransferase family.</text>
</comment>
<comment type="caution">
    <text evidence="5">The sequence shown here is derived from an EMBL/GenBank/DDBJ whole genome shotgun (WGS) entry which is preliminary data.</text>
</comment>
<dbReference type="PANTHER" id="PTHR43356:SF2">
    <property type="entry name" value="PHOSPHATE ACETYLTRANSFERASE"/>
    <property type="match status" value="1"/>
</dbReference>
<dbReference type="Gene3D" id="3.40.718.10">
    <property type="entry name" value="Isopropylmalate Dehydrogenase"/>
    <property type="match status" value="1"/>
</dbReference>
<reference evidence="5 6" key="1">
    <citation type="submission" date="2017-10" db="EMBL/GenBank/DDBJ databases">
        <title>Bacillus sp. nov., a halophilic bacterium isolated from a Keqin Lake.</title>
        <authorList>
            <person name="Wang H."/>
        </authorList>
    </citation>
    <scope>NUCLEOTIDE SEQUENCE [LARGE SCALE GENOMIC DNA]</scope>
    <source>
        <strain evidence="5 6">KQ-12</strain>
    </source>
</reference>
<dbReference type="InterPro" id="IPR012147">
    <property type="entry name" value="P_Ac_Bu_trans"/>
</dbReference>
<gene>
    <name evidence="5" type="ORF">CR194_02215</name>
</gene>
<keyword evidence="2 5" id="KW-0808">Transferase</keyword>
<dbReference type="EMBL" id="PDOD01000001">
    <property type="protein sequence ID" value="PYZ94368.1"/>
    <property type="molecule type" value="Genomic_DNA"/>
</dbReference>
<dbReference type="PIRSF" id="PIRSF000428">
    <property type="entry name" value="P_Ac_trans"/>
    <property type="match status" value="1"/>
</dbReference>